<dbReference type="Proteomes" id="UP000789901">
    <property type="component" value="Unassembled WGS sequence"/>
</dbReference>
<dbReference type="EMBL" id="CAJVQB010163954">
    <property type="protein sequence ID" value="CAG8856797.1"/>
    <property type="molecule type" value="Genomic_DNA"/>
</dbReference>
<accession>A0ABN7XP41</accession>
<feature type="non-terminal residue" evidence="1">
    <location>
        <position position="93"/>
    </location>
</feature>
<evidence type="ECO:0000313" key="1">
    <source>
        <dbReference type="EMBL" id="CAG8856797.1"/>
    </source>
</evidence>
<proteinExistence type="predicted"/>
<comment type="caution">
    <text evidence="1">The sequence shown here is derived from an EMBL/GenBank/DDBJ whole genome shotgun (WGS) entry which is preliminary data.</text>
</comment>
<protein>
    <submittedName>
        <fullName evidence="1">31464_t:CDS:1</fullName>
    </submittedName>
</protein>
<reference evidence="1 2" key="1">
    <citation type="submission" date="2021-06" db="EMBL/GenBank/DDBJ databases">
        <authorList>
            <person name="Kallberg Y."/>
            <person name="Tangrot J."/>
            <person name="Rosling A."/>
        </authorList>
    </citation>
    <scope>NUCLEOTIDE SEQUENCE [LARGE SCALE GENOMIC DNA]</scope>
    <source>
        <strain evidence="1 2">120-4 pot B 10/14</strain>
    </source>
</reference>
<name>A0ABN7XP41_GIGMA</name>
<evidence type="ECO:0000313" key="2">
    <source>
        <dbReference type="Proteomes" id="UP000789901"/>
    </source>
</evidence>
<keyword evidence="2" id="KW-1185">Reference proteome</keyword>
<organism evidence="1 2">
    <name type="scientific">Gigaspora margarita</name>
    <dbReference type="NCBI Taxonomy" id="4874"/>
    <lineage>
        <taxon>Eukaryota</taxon>
        <taxon>Fungi</taxon>
        <taxon>Fungi incertae sedis</taxon>
        <taxon>Mucoromycota</taxon>
        <taxon>Glomeromycotina</taxon>
        <taxon>Glomeromycetes</taxon>
        <taxon>Diversisporales</taxon>
        <taxon>Gigasporaceae</taxon>
        <taxon>Gigaspora</taxon>
    </lineage>
</organism>
<sequence length="93" mass="11024">MSSYNKDFAKVFKAFASKHKTPDKIEEISLYNFLLFCQEILAKRSETLTWEDKSSVHLEYYNGIKKKIENSRKTPKWGKLGKEDLEIVLEKYK</sequence>
<gene>
    <name evidence="1" type="ORF">GMARGA_LOCUS45618</name>
</gene>